<dbReference type="SUPFAM" id="SSF52540">
    <property type="entry name" value="P-loop containing nucleoside triphosphate hydrolases"/>
    <property type="match status" value="1"/>
</dbReference>
<dbReference type="InterPro" id="IPR027417">
    <property type="entry name" value="P-loop_NTPase"/>
</dbReference>
<protein>
    <recommendedName>
        <fullName evidence="1">pPIWI-RE three-gene island domain-containing protein</fullName>
    </recommendedName>
</protein>
<comment type="caution">
    <text evidence="2">The sequence shown here is derived from an EMBL/GenBank/DDBJ whole genome shotgun (WGS) entry which is preliminary data.</text>
</comment>
<dbReference type="InterPro" id="IPR055254">
    <property type="entry name" value="pPIWI_RE_Z"/>
</dbReference>
<dbReference type="OrthoDB" id="8252072at2"/>
<dbReference type="Pfam" id="PF18155">
    <property type="entry name" value="pPIWI_RE_Z"/>
    <property type="match status" value="1"/>
</dbReference>
<name>A0A543ARI4_9ACTN</name>
<dbReference type="RefSeq" id="WP_142034792.1">
    <property type="nucleotide sequence ID" value="NZ_JBHTGS010000001.1"/>
</dbReference>
<dbReference type="Proteomes" id="UP000317043">
    <property type="component" value="Unassembled WGS sequence"/>
</dbReference>
<keyword evidence="3" id="KW-1185">Reference proteome</keyword>
<reference evidence="2 3" key="1">
    <citation type="submission" date="2019-06" db="EMBL/GenBank/DDBJ databases">
        <title>Sequencing the genomes of 1000 actinobacteria strains.</title>
        <authorList>
            <person name="Klenk H.-P."/>
        </authorList>
    </citation>
    <scope>NUCLEOTIDE SEQUENCE [LARGE SCALE GENOMIC DNA]</scope>
    <source>
        <strain evidence="2 3">DSM 45928</strain>
    </source>
</reference>
<gene>
    <name evidence="2" type="ORF">FB566_0640</name>
</gene>
<evidence type="ECO:0000259" key="1">
    <source>
        <dbReference type="Pfam" id="PF18155"/>
    </source>
</evidence>
<dbReference type="AlphaFoldDB" id="A0A543ARI4"/>
<sequence length="1110" mass="124459">MRDRAGWHEPIAATLRPWPSDRALSTSGFLDVELGLYVLTEVAPGWSALDAWTLFTGYPFTRGRGLTLSPGQQLLLERSRFHLTGMRRRRWREQLRNYGLLPRGLRGFHFASQSDVPTRVMATGGERFERYADLLAAPPRFRPSDLTLAEPGEHRFWARDQQHSVRFGPDLPFNRPAQHDVDGLPAGRGAPIVVHRSELYDCAKAMDEAEAANPFQGKTNDWVRRLERIELRIRTGTDGRFVAEDDWQLTIDGLLHLVGMVGAGKSTLRDILTVYCVVKRGLRVGVLVSDVAETLQITRLLNSLDVKAAPIIGRSTRERHIHRLHRRQHTAGAATMLHHDHPGFDYLSSACPTDALRGHESARPLPIADAPCTRLYPATDDEETGPKRPAKRRGCPLWADCPRHRGHHDLVDASVWIANPASLMHSQVPEHQADRRIRFLELLARRADLIIVDEADRVQLHFDTAFAPAVTLYGRYPDSWLDEITSHQVRELSQAARAQLSDGLIEDWLNAVNTVNGAANRIFGMLLQDKRLRDWVRVDYFSAFTLHFQLIAEWFGEEVDVEDPGSPAGRASRILGEYRDQPVVPRSMTDSSELNADETSTVNLLVAATLELLSAGAGTTEDRMRDLLADLAGDQHLDDPALPRQLLQLEFTLLLAAMHHRLNFITWSWRAVEANLRLESTSNVLSHSPPPDYQPVLAESPMGNVLGFQFILEESDTGQPGGILRFFRCEGLGRQLLRRLDAFCQIDDRPSPHVILMSATSWAGSSSRYHVDVPVGVVLRPKDDEIDAIARTEFRKELLYTDDNAPLWLSGQRLNDRPAALRLMLKRLAEPVAGLSGACSKLAVELDQIDDPDRKRILLLTGSYAEARDAVEFLDGIPEWKGRVVQLLPDDADQDDTWVSLHRGNITSFPDGPGRLLVAPLLAVERGHNIVVDGGKAAFGSVYFLARPHHRPNDINLSLHALNDWALRSLENGEFDGRARNAASADAAGVAFREVARRKWRRLLARRLAWSNLDDIEREAFTWDQLVVIWQVIGRLVRGGVPARVAFVDAAFFPKEAGGIDIDTSRSSLLISMREVLEPYFRNDGRKSTGDSSLVQELYRPLYTALSNLE</sequence>
<dbReference type="EMBL" id="VFOW01000001">
    <property type="protein sequence ID" value="TQL75146.1"/>
    <property type="molecule type" value="Genomic_DNA"/>
</dbReference>
<proteinExistence type="predicted"/>
<accession>A0A543ARI4</accession>
<evidence type="ECO:0000313" key="2">
    <source>
        <dbReference type="EMBL" id="TQL75146.1"/>
    </source>
</evidence>
<dbReference type="InParanoid" id="A0A543ARI4"/>
<organism evidence="2 3">
    <name type="scientific">Stackebrandtia endophytica</name>
    <dbReference type="NCBI Taxonomy" id="1496996"/>
    <lineage>
        <taxon>Bacteria</taxon>
        <taxon>Bacillati</taxon>
        <taxon>Actinomycetota</taxon>
        <taxon>Actinomycetes</taxon>
        <taxon>Glycomycetales</taxon>
        <taxon>Glycomycetaceae</taxon>
        <taxon>Stackebrandtia</taxon>
    </lineage>
</organism>
<feature type="domain" description="pPIWI-RE three-gene island" evidence="1">
    <location>
        <begin position="24"/>
        <end position="180"/>
    </location>
</feature>
<evidence type="ECO:0000313" key="3">
    <source>
        <dbReference type="Proteomes" id="UP000317043"/>
    </source>
</evidence>